<dbReference type="Proteomes" id="UP001159363">
    <property type="component" value="Chromosome 13"/>
</dbReference>
<comment type="caution">
    <text evidence="1">The sequence shown here is derived from an EMBL/GenBank/DDBJ whole genome shotgun (WGS) entry which is preliminary data.</text>
</comment>
<accession>A0ABQ9GAM3</accession>
<reference evidence="1 2" key="1">
    <citation type="submission" date="2023-02" db="EMBL/GenBank/DDBJ databases">
        <title>LHISI_Scaffold_Assembly.</title>
        <authorList>
            <person name="Stuart O.P."/>
            <person name="Cleave R."/>
            <person name="Magrath M.J.L."/>
            <person name="Mikheyev A.S."/>
        </authorList>
    </citation>
    <scope>NUCLEOTIDE SEQUENCE [LARGE SCALE GENOMIC DNA]</scope>
    <source>
        <strain evidence="1">Daus_M_001</strain>
        <tissue evidence="1">Leg muscle</tissue>
    </source>
</reference>
<sequence>MHVEVIHGAVGRMKPSLVRDTIQFILWLFFQYSDVSRLNKRNLSRLLGRRNLSRLLGRRNLSRLLDRKNLSRLLVRKNLSRLLGRKNLSRLLGRKNLSRLLGRKNLSRLLGRKNLSRLLGRRNLSRLLGRKNLSRLLGRRNLSRLLGTKNLSRLLGRKNLSRLLGRKNLSRLLGRKNLSRLLGRRNLSRLLGRKNLSRLLGRKNLSRLLGRRNLSRLLGRKNLSRLLGRKNLSRLLGRKNLSRLLGRKNLSRLLGRKNLSRLLGRRNLSRLLGRKNLSRLLGRKNLSRLLVRNRGEICVDIIRVGNTTKVCGRVLSSVLSAGAASSGPNGTAILNDALSHTASVKGRFTLMFREPYPAITIPYPAITLARNCQRHTRTPLANEHLVSLASRQPYEHEIFYMMSSNSRIQTVPHESMTLRLREKCQESYNNHCSKHVVIQGATVAEWLACWPPTKAIRIQSPAGSLRIFACGNRAGRCSWSAMQLVPFPPPFHSGAAPYSPKSPSSALKTSHMARERVELSSAKDAMEITCSEYWDMEISMEASGGQAPCILRASNMRKWALLCA</sequence>
<dbReference type="EMBL" id="JARBHB010000014">
    <property type="protein sequence ID" value="KAJ8868483.1"/>
    <property type="molecule type" value="Genomic_DNA"/>
</dbReference>
<evidence type="ECO:0000313" key="2">
    <source>
        <dbReference type="Proteomes" id="UP001159363"/>
    </source>
</evidence>
<name>A0ABQ9GAM3_9NEOP</name>
<gene>
    <name evidence="1" type="ORF">PR048_030011</name>
</gene>
<organism evidence="1 2">
    <name type="scientific">Dryococelus australis</name>
    <dbReference type="NCBI Taxonomy" id="614101"/>
    <lineage>
        <taxon>Eukaryota</taxon>
        <taxon>Metazoa</taxon>
        <taxon>Ecdysozoa</taxon>
        <taxon>Arthropoda</taxon>
        <taxon>Hexapoda</taxon>
        <taxon>Insecta</taxon>
        <taxon>Pterygota</taxon>
        <taxon>Neoptera</taxon>
        <taxon>Polyneoptera</taxon>
        <taxon>Phasmatodea</taxon>
        <taxon>Verophasmatodea</taxon>
        <taxon>Anareolatae</taxon>
        <taxon>Phasmatidae</taxon>
        <taxon>Eurycanthinae</taxon>
        <taxon>Dryococelus</taxon>
    </lineage>
</organism>
<proteinExistence type="predicted"/>
<protein>
    <submittedName>
        <fullName evidence="1">Uncharacterized protein</fullName>
    </submittedName>
</protein>
<keyword evidence="2" id="KW-1185">Reference proteome</keyword>
<evidence type="ECO:0000313" key="1">
    <source>
        <dbReference type="EMBL" id="KAJ8868483.1"/>
    </source>
</evidence>